<dbReference type="AlphaFoldDB" id="A0A494X4W8"/>
<dbReference type="InterPro" id="IPR036013">
    <property type="entry name" value="Band_7/SPFH_dom_sf"/>
</dbReference>
<feature type="transmembrane region" description="Helical" evidence="2">
    <location>
        <begin position="20"/>
        <end position="40"/>
    </location>
</feature>
<organism evidence="4 5">
    <name type="scientific">Pararobbsia silviterrae</name>
    <dbReference type="NCBI Taxonomy" id="1792498"/>
    <lineage>
        <taxon>Bacteria</taxon>
        <taxon>Pseudomonadati</taxon>
        <taxon>Pseudomonadota</taxon>
        <taxon>Betaproteobacteria</taxon>
        <taxon>Burkholderiales</taxon>
        <taxon>Burkholderiaceae</taxon>
        <taxon>Pararobbsia</taxon>
    </lineage>
</organism>
<dbReference type="PANTHER" id="PTHR23222:SF0">
    <property type="entry name" value="PROHIBITIN 1"/>
    <property type="match status" value="1"/>
</dbReference>
<dbReference type="EMBL" id="RBZU01000019">
    <property type="protein sequence ID" value="RKP44731.1"/>
    <property type="molecule type" value="Genomic_DNA"/>
</dbReference>
<dbReference type="Gene3D" id="3.30.479.30">
    <property type="entry name" value="Band 7 domain"/>
    <property type="match status" value="1"/>
</dbReference>
<evidence type="ECO:0000313" key="5">
    <source>
        <dbReference type="Proteomes" id="UP000270342"/>
    </source>
</evidence>
<comment type="caution">
    <text evidence="4">The sequence shown here is derived from an EMBL/GenBank/DDBJ whole genome shotgun (WGS) entry which is preliminary data.</text>
</comment>
<sequence length="286" mass="31119">MVSTNQPNRDESSTSSMSQLRLAIICVLSVVALGALWALMPVATVPAGYVGVMTTFGAPSEKTYAPGIHFRMPISQTMHTVYVGVHKSESDVAGSSKDLQQVDMKVAVNFNILPAAAAAIYANLGSDPWPTIMDPAVHDTVKAVAARYEATDLIQRRDQVSQEVREALLNRFKNIGVNVSAVNIVDFQFSKQFNDAIEAKITAQQNALRVENEIAQTKWEAQKRVVESEAALQVAQNTAKANDILGQSLAANPSLIEKMKIEKWDGHYPTYMMGNAIPMIQVGATK</sequence>
<dbReference type="InterPro" id="IPR001107">
    <property type="entry name" value="Band_7"/>
</dbReference>
<dbReference type="InterPro" id="IPR000163">
    <property type="entry name" value="Prohibitin"/>
</dbReference>
<evidence type="ECO:0000256" key="2">
    <source>
        <dbReference type="SAM" id="Phobius"/>
    </source>
</evidence>
<dbReference type="Pfam" id="PF01145">
    <property type="entry name" value="Band_7"/>
    <property type="match status" value="1"/>
</dbReference>
<dbReference type="GO" id="GO:0016020">
    <property type="term" value="C:membrane"/>
    <property type="evidence" value="ECO:0007669"/>
    <property type="project" value="UniProtKB-SubCell"/>
</dbReference>
<dbReference type="PANTHER" id="PTHR23222">
    <property type="entry name" value="PROHIBITIN"/>
    <property type="match status" value="1"/>
</dbReference>
<keyword evidence="5" id="KW-1185">Reference proteome</keyword>
<keyword evidence="2" id="KW-1133">Transmembrane helix</keyword>
<protein>
    <submittedName>
        <fullName evidence="4">Prohibitin family protein</fullName>
    </submittedName>
</protein>
<proteinExistence type="predicted"/>
<gene>
    <name evidence="4" type="ORF">D7S86_27300</name>
</gene>
<name>A0A494X4W8_9BURK</name>
<dbReference type="PRINTS" id="PR00679">
    <property type="entry name" value="PROHIBITIN"/>
</dbReference>
<dbReference type="Proteomes" id="UP000270342">
    <property type="component" value="Unassembled WGS sequence"/>
</dbReference>
<evidence type="ECO:0000259" key="3">
    <source>
        <dbReference type="SMART" id="SM00244"/>
    </source>
</evidence>
<dbReference type="RefSeq" id="WP_121091278.1">
    <property type="nucleotide sequence ID" value="NZ_RBZU01000019.1"/>
</dbReference>
<dbReference type="SUPFAM" id="SSF117892">
    <property type="entry name" value="Band 7/SPFH domain"/>
    <property type="match status" value="1"/>
</dbReference>
<dbReference type="SMART" id="SM00244">
    <property type="entry name" value="PHB"/>
    <property type="match status" value="1"/>
</dbReference>
<reference evidence="4 5" key="1">
    <citation type="submission" date="2018-10" db="EMBL/GenBank/DDBJ databases">
        <title>Robbsia sp. DHC34, isolated from soil.</title>
        <authorList>
            <person name="Gao Z.-H."/>
            <person name="Qiu L.-H."/>
        </authorList>
    </citation>
    <scope>NUCLEOTIDE SEQUENCE [LARGE SCALE GENOMIC DNA]</scope>
    <source>
        <strain evidence="4 5">DHC34</strain>
    </source>
</reference>
<keyword evidence="2" id="KW-0472">Membrane</keyword>
<keyword evidence="2" id="KW-0812">Transmembrane</keyword>
<feature type="domain" description="Band 7" evidence="3">
    <location>
        <begin position="40"/>
        <end position="201"/>
    </location>
</feature>
<evidence type="ECO:0000313" key="4">
    <source>
        <dbReference type="EMBL" id="RKP44731.1"/>
    </source>
</evidence>
<accession>A0A494X4W8</accession>
<comment type="subcellular location">
    <subcellularLocation>
        <location evidence="1">Membrane</location>
        <topology evidence="1">Single-pass membrane protein</topology>
    </subcellularLocation>
</comment>
<dbReference type="CDD" id="cd03401">
    <property type="entry name" value="SPFH_prohibitin"/>
    <property type="match status" value="1"/>
</dbReference>
<evidence type="ECO:0000256" key="1">
    <source>
        <dbReference type="ARBA" id="ARBA00004167"/>
    </source>
</evidence>